<protein>
    <submittedName>
        <fullName evidence="2">Uncharacterized protein</fullName>
    </submittedName>
</protein>
<feature type="region of interest" description="Disordered" evidence="1">
    <location>
        <begin position="1"/>
        <end position="21"/>
    </location>
</feature>
<evidence type="ECO:0000313" key="3">
    <source>
        <dbReference type="Proteomes" id="UP000235371"/>
    </source>
</evidence>
<dbReference type="OrthoDB" id="10267797at2759"/>
<proteinExistence type="predicted"/>
<keyword evidence="3" id="KW-1185">Reference proteome</keyword>
<gene>
    <name evidence="2" type="ORF">K444DRAFT_636290</name>
</gene>
<dbReference type="GeneID" id="36592053"/>
<dbReference type="EMBL" id="KZ613905">
    <property type="protein sequence ID" value="PMD52433.1"/>
    <property type="molecule type" value="Genomic_DNA"/>
</dbReference>
<dbReference type="Proteomes" id="UP000235371">
    <property type="component" value="Unassembled WGS sequence"/>
</dbReference>
<reference evidence="2 3" key="1">
    <citation type="submission" date="2016-04" db="EMBL/GenBank/DDBJ databases">
        <title>A degradative enzymes factory behind the ericoid mycorrhizal symbiosis.</title>
        <authorList>
            <consortium name="DOE Joint Genome Institute"/>
            <person name="Martino E."/>
            <person name="Morin E."/>
            <person name="Grelet G."/>
            <person name="Kuo A."/>
            <person name="Kohler A."/>
            <person name="Daghino S."/>
            <person name="Barry K."/>
            <person name="Choi C."/>
            <person name="Cichocki N."/>
            <person name="Clum A."/>
            <person name="Copeland A."/>
            <person name="Hainaut M."/>
            <person name="Haridas S."/>
            <person name="Labutti K."/>
            <person name="Lindquist E."/>
            <person name="Lipzen A."/>
            <person name="Khouja H.-R."/>
            <person name="Murat C."/>
            <person name="Ohm R."/>
            <person name="Olson A."/>
            <person name="Spatafora J."/>
            <person name="Veneault-Fourrey C."/>
            <person name="Henrissat B."/>
            <person name="Grigoriev I."/>
            <person name="Martin F."/>
            <person name="Perotto S."/>
        </authorList>
    </citation>
    <scope>NUCLEOTIDE SEQUENCE [LARGE SCALE GENOMIC DNA]</scope>
    <source>
        <strain evidence="2 3">E</strain>
    </source>
</reference>
<dbReference type="InParanoid" id="A0A2J6SNW5"/>
<dbReference type="RefSeq" id="XP_024729337.1">
    <property type="nucleotide sequence ID" value="XM_024883976.1"/>
</dbReference>
<accession>A0A2J6SNW5</accession>
<organism evidence="2 3">
    <name type="scientific">Hyaloscypha bicolor E</name>
    <dbReference type="NCBI Taxonomy" id="1095630"/>
    <lineage>
        <taxon>Eukaryota</taxon>
        <taxon>Fungi</taxon>
        <taxon>Dikarya</taxon>
        <taxon>Ascomycota</taxon>
        <taxon>Pezizomycotina</taxon>
        <taxon>Leotiomycetes</taxon>
        <taxon>Helotiales</taxon>
        <taxon>Hyaloscyphaceae</taxon>
        <taxon>Hyaloscypha</taxon>
        <taxon>Hyaloscypha bicolor</taxon>
    </lineage>
</organism>
<evidence type="ECO:0000256" key="1">
    <source>
        <dbReference type="SAM" id="MobiDB-lite"/>
    </source>
</evidence>
<sequence>MDRSKPIATNGTTNEGGMHNSGIEELAAEVVKGVLSSRNDITPSPLKAYAVKENRNLSLLGKTVNPELYIHVDHYLVNDIDKKLAEFLKNSASSNLDDEITEVKRLSDKISIHRSSSTTGLKKNELFIGHFDDKDVMDIGEFHQFIRHVGIFRILHNGKSSPAARKDLLEKKKKIHDKFERGLTPIGSVPSSKWQCRLVQM</sequence>
<name>A0A2J6SNW5_9HELO</name>
<evidence type="ECO:0000313" key="2">
    <source>
        <dbReference type="EMBL" id="PMD52433.1"/>
    </source>
</evidence>
<dbReference type="AlphaFoldDB" id="A0A2J6SNW5"/>